<evidence type="ECO:0000313" key="2">
    <source>
        <dbReference type="Proteomes" id="UP000724686"/>
    </source>
</evidence>
<dbReference type="Gene3D" id="3.40.630.30">
    <property type="match status" value="1"/>
</dbReference>
<dbReference type="Proteomes" id="UP000724686">
    <property type="component" value="Unassembled WGS sequence"/>
</dbReference>
<proteinExistence type="predicted"/>
<dbReference type="RefSeq" id="WP_205279045.1">
    <property type="nucleotide sequence ID" value="NZ_JAFFPU010000028.1"/>
</dbReference>
<protein>
    <recommendedName>
        <fullName evidence="3">GNAT family N-acetyltransferase</fullName>
    </recommendedName>
</protein>
<comment type="caution">
    <text evidence="1">The sequence shown here is derived from an EMBL/GenBank/DDBJ whole genome shotgun (WGS) entry which is preliminary data.</text>
</comment>
<accession>A0ABS2U960</accession>
<gene>
    <name evidence="1" type="ORF">JWG45_06985</name>
</gene>
<name>A0ABS2U960_9LEPT</name>
<sequence length="249" mass="28328">MEFRLITFAQAFAEGISKEELDIDVWPVFLNQDPIGKEFYPWVVEKFPTLHCAALTTDRRVAGTGKMIPFYWNGEENTLPKGWGEAVLKGVKDLETGIDSNSASAWSIEILPEFRGSALSHSILSALKKNAASQNILHLFACVRPNQKEKFPFLSLEEYLERRREDGFAQDPWIRVHERAGAELIRIEKKSMVIRGTIPEWEKWTGLSFPKSGEFAIPGGLVPVIIDRDSNLGEYVEPNVWFHHRTKDA</sequence>
<evidence type="ECO:0008006" key="3">
    <source>
        <dbReference type="Google" id="ProtNLM"/>
    </source>
</evidence>
<evidence type="ECO:0000313" key="1">
    <source>
        <dbReference type="EMBL" id="MBM9576897.1"/>
    </source>
</evidence>
<organism evidence="1 2">
    <name type="scientific">Leptospira ainlahdjerensis</name>
    <dbReference type="NCBI Taxonomy" id="2810033"/>
    <lineage>
        <taxon>Bacteria</taxon>
        <taxon>Pseudomonadati</taxon>
        <taxon>Spirochaetota</taxon>
        <taxon>Spirochaetia</taxon>
        <taxon>Leptospirales</taxon>
        <taxon>Leptospiraceae</taxon>
        <taxon>Leptospira</taxon>
    </lineage>
</organism>
<dbReference type="EMBL" id="JAFFPU010000028">
    <property type="protein sequence ID" value="MBM9576897.1"/>
    <property type="molecule type" value="Genomic_DNA"/>
</dbReference>
<keyword evidence="2" id="KW-1185">Reference proteome</keyword>
<reference evidence="1 2" key="1">
    <citation type="submission" date="2021-02" db="EMBL/GenBank/DDBJ databases">
        <title>Leptospira ainlahdjerensis sp. nov., Leptospira ainazelensis sp. nov., Leptospira abararensis sp. nov. and Leptospira chreensis sp. nov., four new species isolated from water sources in Algeria.</title>
        <authorList>
            <person name="Amara Korba A."/>
            <person name="Kainiu M."/>
            <person name="Vincent A.T."/>
            <person name="Mariet J.-F."/>
            <person name="Veyrier F.J."/>
            <person name="Goarant C."/>
            <person name="Picardeau M."/>
        </authorList>
    </citation>
    <scope>NUCLEOTIDE SEQUENCE [LARGE SCALE GENOMIC DNA]</scope>
    <source>
        <strain evidence="1 2">201903070</strain>
    </source>
</reference>